<organism evidence="1 2">
    <name type="scientific">Paenibacillus pini JCM 16418</name>
    <dbReference type="NCBI Taxonomy" id="1236976"/>
    <lineage>
        <taxon>Bacteria</taxon>
        <taxon>Bacillati</taxon>
        <taxon>Bacillota</taxon>
        <taxon>Bacilli</taxon>
        <taxon>Bacillales</taxon>
        <taxon>Paenibacillaceae</taxon>
        <taxon>Paenibacillus</taxon>
    </lineage>
</organism>
<comment type="caution">
    <text evidence="1">The sequence shown here is derived from an EMBL/GenBank/DDBJ whole genome shotgun (WGS) entry which is preliminary data.</text>
</comment>
<accession>W7YQG8</accession>
<sequence length="64" mass="7483">MTFLRFTLSDDTTHTFADFQNAIRFCEDEFGYEGKGWDSIKSTNYHFALRDFLVDDGISVEIFT</sequence>
<keyword evidence="2" id="KW-1185">Reference proteome</keyword>
<name>W7YQG8_9BACL</name>
<evidence type="ECO:0000313" key="1">
    <source>
        <dbReference type="EMBL" id="GAF10792.1"/>
    </source>
</evidence>
<dbReference type="EMBL" id="BAVZ01000037">
    <property type="protein sequence ID" value="GAF10792.1"/>
    <property type="molecule type" value="Genomic_DNA"/>
</dbReference>
<reference evidence="1 2" key="1">
    <citation type="journal article" date="2014" name="Genome Announc.">
        <title>Draft Genome Sequence of Paenibacillus pini JCM 16418T, Isolated from the Rhizosphere of Pine Tree.</title>
        <authorList>
            <person name="Yuki M."/>
            <person name="Oshima K."/>
            <person name="Suda W."/>
            <person name="Oshida Y."/>
            <person name="Kitamura K."/>
            <person name="Iida Y."/>
            <person name="Hattori M."/>
            <person name="Ohkuma M."/>
        </authorList>
    </citation>
    <scope>NUCLEOTIDE SEQUENCE [LARGE SCALE GENOMIC DNA]</scope>
    <source>
        <strain evidence="1 2">JCM 16418</strain>
    </source>
</reference>
<protein>
    <submittedName>
        <fullName evidence="1">Uncharacterized protein</fullName>
    </submittedName>
</protein>
<gene>
    <name evidence="1" type="ORF">JCM16418_5013</name>
</gene>
<dbReference type="RefSeq" id="WP_036653540.1">
    <property type="nucleotide sequence ID" value="NZ_BAVZ01000037.1"/>
</dbReference>
<dbReference type="STRING" id="1236976.JCM16418_5013"/>
<dbReference type="AlphaFoldDB" id="W7YQG8"/>
<dbReference type="Proteomes" id="UP000019364">
    <property type="component" value="Unassembled WGS sequence"/>
</dbReference>
<proteinExistence type="predicted"/>
<evidence type="ECO:0000313" key="2">
    <source>
        <dbReference type="Proteomes" id="UP000019364"/>
    </source>
</evidence>
<dbReference type="OrthoDB" id="2631563at2"/>